<keyword evidence="1" id="KW-1133">Transmembrane helix</keyword>
<reference evidence="2 3" key="1">
    <citation type="submission" date="2020-03" db="EMBL/GenBank/DDBJ databases">
        <title>The genome sequence of Microvirga sp. c23x22.</title>
        <authorList>
            <person name="Zhang X."/>
        </authorList>
    </citation>
    <scope>NUCLEOTIDE SEQUENCE [LARGE SCALE GENOMIC DNA]</scope>
    <source>
        <strain evidence="3">c23x22</strain>
    </source>
</reference>
<organism evidence="2 3">
    <name type="scientific">Microvirga terricola</name>
    <dbReference type="NCBI Taxonomy" id="2719797"/>
    <lineage>
        <taxon>Bacteria</taxon>
        <taxon>Pseudomonadati</taxon>
        <taxon>Pseudomonadota</taxon>
        <taxon>Alphaproteobacteria</taxon>
        <taxon>Hyphomicrobiales</taxon>
        <taxon>Methylobacteriaceae</taxon>
        <taxon>Microvirga</taxon>
    </lineage>
</organism>
<evidence type="ECO:0000313" key="2">
    <source>
        <dbReference type="EMBL" id="NIX75408.1"/>
    </source>
</evidence>
<dbReference type="Proteomes" id="UP000707352">
    <property type="component" value="Unassembled WGS sequence"/>
</dbReference>
<gene>
    <name evidence="2" type="ORF">HB375_02120</name>
</gene>
<feature type="transmembrane region" description="Helical" evidence="1">
    <location>
        <begin position="34"/>
        <end position="54"/>
    </location>
</feature>
<sequence length="68" mass="7834">MSMYRFGRFGSLLRDDHPIALYVGGRRLSPPPRLVWWFPWNWVVAAIALPIAVVRAVRDVRVSRIGSE</sequence>
<proteinExistence type="predicted"/>
<dbReference type="EMBL" id="JAATJS010000001">
    <property type="protein sequence ID" value="NIX75408.1"/>
    <property type="molecule type" value="Genomic_DNA"/>
</dbReference>
<evidence type="ECO:0000256" key="1">
    <source>
        <dbReference type="SAM" id="Phobius"/>
    </source>
</evidence>
<evidence type="ECO:0008006" key="4">
    <source>
        <dbReference type="Google" id="ProtNLM"/>
    </source>
</evidence>
<name>A0ABX0V748_9HYPH</name>
<evidence type="ECO:0000313" key="3">
    <source>
        <dbReference type="Proteomes" id="UP000707352"/>
    </source>
</evidence>
<protein>
    <recommendedName>
        <fullName evidence="4">DUF5808 domain-containing protein</fullName>
    </recommendedName>
</protein>
<keyword evidence="1" id="KW-0472">Membrane</keyword>
<accession>A0ABX0V748</accession>
<keyword evidence="3" id="KW-1185">Reference proteome</keyword>
<keyword evidence="1" id="KW-0812">Transmembrane</keyword>
<comment type="caution">
    <text evidence="2">The sequence shown here is derived from an EMBL/GenBank/DDBJ whole genome shotgun (WGS) entry which is preliminary data.</text>
</comment>
<dbReference type="RefSeq" id="WP_167671294.1">
    <property type="nucleotide sequence ID" value="NZ_JAATJS010000001.1"/>
</dbReference>